<evidence type="ECO:0000313" key="2">
    <source>
        <dbReference type="EMBL" id="MFC0208589.1"/>
    </source>
</evidence>
<reference evidence="2 3" key="1">
    <citation type="submission" date="2024-09" db="EMBL/GenBank/DDBJ databases">
        <authorList>
            <person name="Sun Q."/>
            <person name="Mori K."/>
        </authorList>
    </citation>
    <scope>NUCLEOTIDE SEQUENCE [LARGE SCALE GENOMIC DNA]</scope>
    <source>
        <strain evidence="2 3">CCM 8543</strain>
    </source>
</reference>
<organism evidence="2 3">
    <name type="scientific">Chelativorans intermedius</name>
    <dbReference type="NCBI Taxonomy" id="515947"/>
    <lineage>
        <taxon>Bacteria</taxon>
        <taxon>Pseudomonadati</taxon>
        <taxon>Pseudomonadota</taxon>
        <taxon>Alphaproteobacteria</taxon>
        <taxon>Hyphomicrobiales</taxon>
        <taxon>Phyllobacteriaceae</taxon>
        <taxon>Chelativorans</taxon>
    </lineage>
</organism>
<evidence type="ECO:0000259" key="1">
    <source>
        <dbReference type="Pfam" id="PF18478"/>
    </source>
</evidence>
<dbReference type="RefSeq" id="WP_261521212.1">
    <property type="nucleotide sequence ID" value="NZ_JAODNW010000017.1"/>
</dbReference>
<keyword evidence="3" id="KW-1185">Reference proteome</keyword>
<evidence type="ECO:0000313" key="3">
    <source>
        <dbReference type="Proteomes" id="UP001589755"/>
    </source>
</evidence>
<dbReference type="Pfam" id="PF18478">
    <property type="entry name" value="PIN_10"/>
    <property type="match status" value="1"/>
</dbReference>
<comment type="caution">
    <text evidence="2">The sequence shown here is derived from an EMBL/GenBank/DDBJ whole genome shotgun (WGS) entry which is preliminary data.</text>
</comment>
<name>A0ABV6D7F2_9HYPH</name>
<feature type="domain" description="VapC45 PIN like" evidence="1">
    <location>
        <begin position="1"/>
        <end position="86"/>
    </location>
</feature>
<sequence>MKVFFDNCCSPALASALNGLISHSGHRACHIADLPCGRHAADEEWIAMLGEDDAHWIVITGDYRIYRNKAQRAAFRASGLSGFVLAPGYQKTPVHQQASILLWRWPDMEDLMRLSRGLYELPVTRSGKIKQLPL</sequence>
<dbReference type="Proteomes" id="UP001589755">
    <property type="component" value="Unassembled WGS sequence"/>
</dbReference>
<dbReference type="InterPro" id="IPR041375">
    <property type="entry name" value="VapC45_PIN-like"/>
</dbReference>
<protein>
    <recommendedName>
        <fullName evidence="1">VapC45 PIN like domain-containing protein</fullName>
    </recommendedName>
</protein>
<proteinExistence type="predicted"/>
<dbReference type="EMBL" id="JBHLXD010000012">
    <property type="protein sequence ID" value="MFC0208589.1"/>
    <property type="molecule type" value="Genomic_DNA"/>
</dbReference>
<gene>
    <name evidence="2" type="ORF">ACFFJ2_09275</name>
</gene>
<accession>A0ABV6D7F2</accession>